<organism evidence="3 4">
    <name type="scientific">Halomonas kalidii</name>
    <dbReference type="NCBI Taxonomy" id="3043293"/>
    <lineage>
        <taxon>Bacteria</taxon>
        <taxon>Pseudomonadati</taxon>
        <taxon>Pseudomonadota</taxon>
        <taxon>Gammaproteobacteria</taxon>
        <taxon>Oceanospirillales</taxon>
        <taxon>Halomonadaceae</taxon>
        <taxon>Halomonas</taxon>
    </lineage>
</organism>
<reference evidence="3 4" key="1">
    <citation type="submission" date="2023-04" db="EMBL/GenBank/DDBJ databases">
        <title>Halomonas strains isolated from rhizosphere soil.</title>
        <authorList>
            <person name="Xu L."/>
            <person name="Sun J.-Q."/>
        </authorList>
    </citation>
    <scope>NUCLEOTIDE SEQUENCE [LARGE SCALE GENOMIC DNA]</scope>
    <source>
        <strain evidence="3 4">LN1S58</strain>
    </source>
</reference>
<dbReference type="InterPro" id="IPR013762">
    <property type="entry name" value="Integrase-like_cat_sf"/>
</dbReference>
<dbReference type="InterPro" id="IPR011010">
    <property type="entry name" value="DNA_brk_join_enz"/>
</dbReference>
<evidence type="ECO:0000313" key="4">
    <source>
        <dbReference type="Proteomes" id="UP001244242"/>
    </source>
</evidence>
<protein>
    <submittedName>
        <fullName evidence="3">Integrase</fullName>
    </submittedName>
</protein>
<evidence type="ECO:0000256" key="2">
    <source>
        <dbReference type="SAM" id="MobiDB-lite"/>
    </source>
</evidence>
<dbReference type="Gene3D" id="1.10.443.10">
    <property type="entry name" value="Intergrase catalytic core"/>
    <property type="match status" value="1"/>
</dbReference>
<dbReference type="SUPFAM" id="SSF56349">
    <property type="entry name" value="DNA breaking-rejoining enzymes"/>
    <property type="match status" value="1"/>
</dbReference>
<keyword evidence="1" id="KW-0233">DNA recombination</keyword>
<accession>A0ABT6VDY2</accession>
<name>A0ABT6VDY2_9GAMM</name>
<gene>
    <name evidence="3" type="ORF">QLQ84_00170</name>
</gene>
<feature type="region of interest" description="Disordered" evidence="2">
    <location>
        <begin position="60"/>
        <end position="79"/>
    </location>
</feature>
<sequence>MPLHADQRPLIVSRTGEALTKSAWDTAWQRFIRAALKDGTITDDERFSLHDLKRKGITDYKGTRHEKQEGSGHRSAGMMDVYDLSLPVVKSSEE</sequence>
<dbReference type="RefSeq" id="WP_282719726.1">
    <property type="nucleotide sequence ID" value="NZ_JASCQO010000004.1"/>
</dbReference>
<keyword evidence="4" id="KW-1185">Reference proteome</keyword>
<proteinExistence type="predicted"/>
<dbReference type="Proteomes" id="UP001244242">
    <property type="component" value="Unassembled WGS sequence"/>
</dbReference>
<evidence type="ECO:0000256" key="1">
    <source>
        <dbReference type="ARBA" id="ARBA00023172"/>
    </source>
</evidence>
<comment type="caution">
    <text evidence="3">The sequence shown here is derived from an EMBL/GenBank/DDBJ whole genome shotgun (WGS) entry which is preliminary data.</text>
</comment>
<evidence type="ECO:0000313" key="3">
    <source>
        <dbReference type="EMBL" id="MDI5932201.1"/>
    </source>
</evidence>
<feature type="compositionally biased region" description="Basic and acidic residues" evidence="2">
    <location>
        <begin position="60"/>
        <end position="72"/>
    </location>
</feature>
<dbReference type="EMBL" id="JASCQO010000004">
    <property type="protein sequence ID" value="MDI5932201.1"/>
    <property type="molecule type" value="Genomic_DNA"/>
</dbReference>